<keyword evidence="3" id="KW-1185">Reference proteome</keyword>
<organism evidence="2 3">
    <name type="scientific">Azospira restricta</name>
    <dbReference type="NCBI Taxonomy" id="404405"/>
    <lineage>
        <taxon>Bacteria</taxon>
        <taxon>Pseudomonadati</taxon>
        <taxon>Pseudomonadota</taxon>
        <taxon>Betaproteobacteria</taxon>
        <taxon>Rhodocyclales</taxon>
        <taxon>Rhodocyclaceae</taxon>
        <taxon>Azospira</taxon>
    </lineage>
</organism>
<evidence type="ECO:0008006" key="4">
    <source>
        <dbReference type="Google" id="ProtNLM"/>
    </source>
</evidence>
<accession>A0A974Y5K5</accession>
<evidence type="ECO:0000313" key="2">
    <source>
        <dbReference type="EMBL" id="QRJ65420.1"/>
    </source>
</evidence>
<dbReference type="AlphaFoldDB" id="A0A974Y5K5"/>
<evidence type="ECO:0000313" key="3">
    <source>
        <dbReference type="Proteomes" id="UP000663444"/>
    </source>
</evidence>
<evidence type="ECO:0000256" key="1">
    <source>
        <dbReference type="SAM" id="SignalP"/>
    </source>
</evidence>
<dbReference type="EMBL" id="CP064781">
    <property type="protein sequence ID" value="QRJ65420.1"/>
    <property type="molecule type" value="Genomic_DNA"/>
</dbReference>
<proteinExistence type="predicted"/>
<keyword evidence="1" id="KW-0732">Signal</keyword>
<feature type="signal peptide" evidence="1">
    <location>
        <begin position="1"/>
        <end position="26"/>
    </location>
</feature>
<dbReference type="RefSeq" id="WP_203388951.1">
    <property type="nucleotide sequence ID" value="NZ_CP064781.1"/>
</dbReference>
<sequence>MKRTTPRPLLGALLLALSLGSVGAAAADANGQPPGKRSSRTGGELIRAAAEVVAVDHATRTLTLKREDGNTLTVVADGRVRNLPQVSVGDIVVAQYGHARALSLKKPAVARHDAENAPPPVRMADGRVRRTIVADIIAIDDRTGQATLKSTKGEVVDVVVSKRKLLAAVRIGDQVELEYTDAVAVAIKPAGKAVPARRSAAP</sequence>
<dbReference type="Proteomes" id="UP000663444">
    <property type="component" value="Chromosome"/>
</dbReference>
<name>A0A974Y5K5_9RHOO</name>
<feature type="chain" id="PRO_5037837691" description="DUF5666 domain-containing protein" evidence="1">
    <location>
        <begin position="27"/>
        <end position="202"/>
    </location>
</feature>
<reference evidence="2" key="1">
    <citation type="submission" date="2020-11" db="EMBL/GenBank/DDBJ databases">
        <title>Azospira restricta DSM 18626 genome sequence.</title>
        <authorList>
            <person name="Moe W.M."/>
        </authorList>
    </citation>
    <scope>NUCLEOTIDE SEQUENCE</scope>
    <source>
        <strain evidence="2">DSM 18626</strain>
    </source>
</reference>
<protein>
    <recommendedName>
        <fullName evidence="4">DUF5666 domain-containing protein</fullName>
    </recommendedName>
</protein>
<dbReference type="KEGG" id="ares:IWH25_08890"/>
<gene>
    <name evidence="2" type="ORF">IWH25_08890</name>
</gene>